<evidence type="ECO:0000256" key="1">
    <source>
        <dbReference type="SAM" id="MobiDB-lite"/>
    </source>
</evidence>
<dbReference type="AlphaFoldDB" id="A0A5E4U4L5"/>
<accession>A0A5E4U4L5</accession>
<evidence type="ECO:0008006" key="4">
    <source>
        <dbReference type="Google" id="ProtNLM"/>
    </source>
</evidence>
<organism evidence="2 3">
    <name type="scientific">Pandoraea nosoerga</name>
    <dbReference type="NCBI Taxonomy" id="2508296"/>
    <lineage>
        <taxon>Bacteria</taxon>
        <taxon>Pseudomonadati</taxon>
        <taxon>Pseudomonadota</taxon>
        <taxon>Betaproteobacteria</taxon>
        <taxon>Burkholderiales</taxon>
        <taxon>Burkholderiaceae</taxon>
        <taxon>Pandoraea</taxon>
    </lineage>
</organism>
<protein>
    <recommendedName>
        <fullName evidence="4">DUF3047 domain-containing protein</fullName>
    </recommendedName>
</protein>
<name>A0A5E4U4L5_9BURK</name>
<feature type="compositionally biased region" description="Low complexity" evidence="1">
    <location>
        <begin position="1"/>
        <end position="13"/>
    </location>
</feature>
<reference evidence="2 3" key="1">
    <citation type="submission" date="2019-08" db="EMBL/GenBank/DDBJ databases">
        <authorList>
            <person name="Peeters C."/>
        </authorList>
    </citation>
    <scope>NUCLEOTIDE SEQUENCE [LARGE SCALE GENOMIC DNA]</scope>
    <source>
        <strain evidence="2 3">LMG 31109</strain>
    </source>
</reference>
<evidence type="ECO:0000313" key="3">
    <source>
        <dbReference type="Proteomes" id="UP000367825"/>
    </source>
</evidence>
<dbReference type="Proteomes" id="UP000367825">
    <property type="component" value="Unassembled WGS sequence"/>
</dbReference>
<dbReference type="InterPro" id="IPR021409">
    <property type="entry name" value="DUF3047"/>
</dbReference>
<feature type="region of interest" description="Disordered" evidence="1">
    <location>
        <begin position="1"/>
        <end position="26"/>
    </location>
</feature>
<sequence length="293" mass="30929">MARPSSGSLLSLLPGPPSRTDAPALPCRPCRPWRSRGRGGTLAPSLWLSLCLSFATSLTFPAAAQAAEGMADAGGATVFSRAAAGTALPAGWQNLPVVKGKKLTAYTVVADGGRNVIEAKSADSASALMAKGDGIDVSATPIVSWRWKVEQAIPGADNRVADKEDSPARLVFFFDGDKSTLPFGDRAAMTLAKAGGEDLPYATLMYVWSNDAAPGGVIENPHTDRVQMIVVAGGEASLGKWQTFTRNLAADYERVYREKPGRLLGYGLFTDSDNTHASAHAWYGDVRFGTVKP</sequence>
<dbReference type="Pfam" id="PF11249">
    <property type="entry name" value="DUF3047"/>
    <property type="match status" value="1"/>
</dbReference>
<dbReference type="EMBL" id="CABPSC010000005">
    <property type="protein sequence ID" value="VVD94975.1"/>
    <property type="molecule type" value="Genomic_DNA"/>
</dbReference>
<keyword evidence="3" id="KW-1185">Reference proteome</keyword>
<proteinExistence type="predicted"/>
<gene>
    <name evidence="2" type="ORF">PNO31109_01808</name>
</gene>
<evidence type="ECO:0000313" key="2">
    <source>
        <dbReference type="EMBL" id="VVD94975.1"/>
    </source>
</evidence>